<comment type="caution">
    <text evidence="2">The sequence shown here is derived from an EMBL/GenBank/DDBJ whole genome shotgun (WGS) entry which is preliminary data.</text>
</comment>
<sequence>MTQFGMDRHSGRWISGWASVAQAIEVLLTTRYFERVLREYVGSPLPALLGETANLETVSKFRWAIAITILLFEPRFLPTQIAMTELDRPGNSSWIIRGKYRPRAHLGDLTEAGEVTLTIGASGAGQIVAG</sequence>
<dbReference type="SUPFAM" id="SSF160719">
    <property type="entry name" value="gpW/gp25-like"/>
    <property type="match status" value="1"/>
</dbReference>
<dbReference type="OrthoDB" id="9802846at2"/>
<keyword evidence="3" id="KW-1185">Reference proteome</keyword>
<accession>A0A4Q2SZX2</accession>
<dbReference type="EMBL" id="SDVB01000253">
    <property type="protein sequence ID" value="RYC10174.1"/>
    <property type="molecule type" value="Genomic_DNA"/>
</dbReference>
<evidence type="ECO:0000313" key="3">
    <source>
        <dbReference type="Proteomes" id="UP000291088"/>
    </source>
</evidence>
<dbReference type="Pfam" id="PF04965">
    <property type="entry name" value="GPW_gp25"/>
    <property type="match status" value="1"/>
</dbReference>
<feature type="domain" description="IraD/Gp25-like" evidence="1">
    <location>
        <begin position="18"/>
        <end position="85"/>
    </location>
</feature>
<dbReference type="Gene3D" id="3.10.450.40">
    <property type="match status" value="1"/>
</dbReference>
<organism evidence="2 3">
    <name type="scientific">Ciceribacter ferrooxidans</name>
    <dbReference type="NCBI Taxonomy" id="2509717"/>
    <lineage>
        <taxon>Bacteria</taxon>
        <taxon>Pseudomonadati</taxon>
        <taxon>Pseudomonadota</taxon>
        <taxon>Alphaproteobacteria</taxon>
        <taxon>Hyphomicrobiales</taxon>
        <taxon>Rhizobiaceae</taxon>
        <taxon>Ciceribacter</taxon>
    </lineage>
</organism>
<dbReference type="RefSeq" id="WP_129333567.1">
    <property type="nucleotide sequence ID" value="NZ_SDVB01000253.1"/>
</dbReference>
<gene>
    <name evidence="2" type="ORF">EUU22_19095</name>
</gene>
<dbReference type="AlphaFoldDB" id="A0A4Q2SZX2"/>
<reference evidence="2 3" key="1">
    <citation type="submission" date="2019-01" db="EMBL/GenBank/DDBJ databases">
        <authorList>
            <person name="Deng T."/>
        </authorList>
    </citation>
    <scope>NUCLEOTIDE SEQUENCE [LARGE SCALE GENOMIC DNA]</scope>
    <source>
        <strain evidence="2 3">F8825</strain>
    </source>
</reference>
<proteinExistence type="predicted"/>
<dbReference type="InterPro" id="IPR007048">
    <property type="entry name" value="IraD/Gp25-like"/>
</dbReference>
<evidence type="ECO:0000313" key="2">
    <source>
        <dbReference type="EMBL" id="RYC10174.1"/>
    </source>
</evidence>
<protein>
    <recommendedName>
        <fullName evidence="1">IraD/Gp25-like domain-containing protein</fullName>
    </recommendedName>
</protein>
<name>A0A4Q2SZX2_9HYPH</name>
<evidence type="ECO:0000259" key="1">
    <source>
        <dbReference type="Pfam" id="PF04965"/>
    </source>
</evidence>
<dbReference type="Proteomes" id="UP000291088">
    <property type="component" value="Unassembled WGS sequence"/>
</dbReference>